<dbReference type="GO" id="GO:0060261">
    <property type="term" value="P:positive regulation of transcription initiation by RNA polymerase II"/>
    <property type="evidence" value="ECO:0007669"/>
    <property type="project" value="InterPro"/>
</dbReference>
<comment type="similarity">
    <text evidence="2">Belongs to the transcriptional coactivator PC4 family.</text>
</comment>
<dbReference type="GO" id="GO:0005634">
    <property type="term" value="C:nucleus"/>
    <property type="evidence" value="ECO:0007669"/>
    <property type="project" value="UniProtKB-SubCell"/>
</dbReference>
<dbReference type="InterPro" id="IPR003173">
    <property type="entry name" value="PC4_C"/>
</dbReference>
<organism evidence="8">
    <name type="scientific">Zea mays</name>
    <name type="common">Maize</name>
    <dbReference type="NCBI Taxonomy" id="4577"/>
    <lineage>
        <taxon>Eukaryota</taxon>
        <taxon>Viridiplantae</taxon>
        <taxon>Streptophyta</taxon>
        <taxon>Embryophyta</taxon>
        <taxon>Tracheophyta</taxon>
        <taxon>Spermatophyta</taxon>
        <taxon>Magnoliopsida</taxon>
        <taxon>Liliopsida</taxon>
        <taxon>Poales</taxon>
        <taxon>Poaceae</taxon>
        <taxon>PACMAD clade</taxon>
        <taxon>Panicoideae</taxon>
        <taxon>Andropogonodae</taxon>
        <taxon>Andropogoneae</taxon>
        <taxon>Tripsacinae</taxon>
        <taxon>Zea</taxon>
    </lineage>
</organism>
<evidence type="ECO:0000313" key="8">
    <source>
        <dbReference type="EMBL" id="AQK71677.1"/>
    </source>
</evidence>
<dbReference type="AlphaFoldDB" id="A0A1D6HAE4"/>
<accession>A0A1D6HAE4</accession>
<evidence type="ECO:0000256" key="5">
    <source>
        <dbReference type="ARBA" id="ARBA00023163"/>
    </source>
</evidence>
<dbReference type="Gene3D" id="2.30.31.10">
    <property type="entry name" value="Transcriptional Coactivator Pc4, Chain A"/>
    <property type="match status" value="1"/>
</dbReference>
<dbReference type="InParanoid" id="A0A1D6HAE4"/>
<evidence type="ECO:0000259" key="7">
    <source>
        <dbReference type="Pfam" id="PF02229"/>
    </source>
</evidence>
<dbReference type="IntAct" id="A0A1D6HAE4">
    <property type="interactions" value="13"/>
</dbReference>
<dbReference type="EMBL" id="CM000781">
    <property type="protein sequence ID" value="AQK71677.1"/>
    <property type="molecule type" value="Genomic_DNA"/>
</dbReference>
<dbReference type="GO" id="GO:0003713">
    <property type="term" value="F:transcription coactivator activity"/>
    <property type="evidence" value="ECO:0007669"/>
    <property type="project" value="InterPro"/>
</dbReference>
<sequence>MWGKGKKRFGGGGSGEPAAKRQAARDDGPSESAEDGTVVAEISKNKKVSVRSWKGRVFVDLREFYFKDGKTLPTRKDRRREIQSKHDVTLSVASRTEHLTASCRRPMQWWWGDEGRDAALNDAAGESHCAATLPEVHTPSILALIDFAMYLDHYVNLKRISLQLDQWKILKDNIKAINEAIEENT</sequence>
<gene>
    <name evidence="8" type="ORF">ZEAMMB73_Zm00001d016803</name>
</gene>
<evidence type="ECO:0000256" key="2">
    <source>
        <dbReference type="ARBA" id="ARBA00009001"/>
    </source>
</evidence>
<dbReference type="PaxDb" id="4577-GRMZM2G090213_P01"/>
<dbReference type="eggNOG" id="KOG2712">
    <property type="taxonomic scope" value="Eukaryota"/>
</dbReference>
<name>A0A1D6HAE4_MAIZE</name>
<evidence type="ECO:0000256" key="6">
    <source>
        <dbReference type="ARBA" id="ARBA00023242"/>
    </source>
</evidence>
<evidence type="ECO:0000256" key="4">
    <source>
        <dbReference type="ARBA" id="ARBA00023125"/>
    </source>
</evidence>
<evidence type="ECO:0000256" key="1">
    <source>
        <dbReference type="ARBA" id="ARBA00004123"/>
    </source>
</evidence>
<proteinExistence type="inferred from homology"/>
<evidence type="ECO:0000256" key="3">
    <source>
        <dbReference type="ARBA" id="ARBA00023015"/>
    </source>
</evidence>
<dbReference type="Pfam" id="PF02229">
    <property type="entry name" value="PC4"/>
    <property type="match status" value="1"/>
</dbReference>
<dbReference type="InterPro" id="IPR045125">
    <property type="entry name" value="Sub1/Tcp4-like"/>
</dbReference>
<reference evidence="8" key="1">
    <citation type="submission" date="2015-12" db="EMBL/GenBank/DDBJ databases">
        <title>Update maize B73 reference genome by single molecule sequencing technologies.</title>
        <authorList>
            <consortium name="Maize Genome Sequencing Project"/>
            <person name="Ware D."/>
        </authorList>
    </citation>
    <scope>NUCLEOTIDE SEQUENCE</scope>
    <source>
        <tissue evidence="8">Seedling</tissue>
    </source>
</reference>
<keyword evidence="4" id="KW-0238">DNA-binding</keyword>
<dbReference type="GO" id="GO:0003677">
    <property type="term" value="F:DNA binding"/>
    <property type="evidence" value="ECO:0007669"/>
    <property type="project" value="UniProtKB-KW"/>
</dbReference>
<protein>
    <submittedName>
        <fullName evidence="8">RNA polymerase II transcriptional coactivator KIWI</fullName>
    </submittedName>
</protein>
<keyword evidence="5" id="KW-0804">Transcription</keyword>
<dbReference type="PANTHER" id="PTHR13215">
    <property type="entry name" value="RNA POLYMERASE II TRANSCRIPTIONAL COACTIVATOR"/>
    <property type="match status" value="1"/>
</dbReference>
<dbReference type="SUPFAM" id="SSF54447">
    <property type="entry name" value="ssDNA-binding transcriptional regulator domain"/>
    <property type="match status" value="1"/>
</dbReference>
<dbReference type="STRING" id="4577.A0A1D6HAE4"/>
<dbReference type="ExpressionAtlas" id="A0A1D6HAE4">
    <property type="expression patterns" value="baseline and differential"/>
</dbReference>
<dbReference type="FunCoup" id="A0A1D6HAE4">
    <property type="interactions" value="259"/>
</dbReference>
<keyword evidence="3" id="KW-0805">Transcription regulation</keyword>
<comment type="subcellular location">
    <subcellularLocation>
        <location evidence="1">Nucleus</location>
    </subcellularLocation>
</comment>
<keyword evidence="6" id="KW-0539">Nucleus</keyword>
<feature type="domain" description="Transcriptional coactivator p15 (PC4) C-terminal" evidence="7">
    <location>
        <begin position="41"/>
        <end position="76"/>
    </location>
</feature>
<dbReference type="InterPro" id="IPR009044">
    <property type="entry name" value="ssDNA-bd_transcriptional_reg"/>
</dbReference>